<dbReference type="RefSeq" id="WP_057978183.1">
    <property type="nucleotide sequence ID" value="NZ_LKHP01000005.1"/>
</dbReference>
<evidence type="ECO:0000259" key="1">
    <source>
        <dbReference type="Pfam" id="PF07238"/>
    </source>
</evidence>
<accession>A0A0R3JU21</accession>
<evidence type="ECO:0000313" key="4">
    <source>
        <dbReference type="Proteomes" id="UP000052015"/>
    </source>
</evidence>
<dbReference type="STRING" id="908809.ABG79_01233"/>
<feature type="domain" description="PilZ" evidence="1">
    <location>
        <begin position="96"/>
        <end position="210"/>
    </location>
</feature>
<protein>
    <submittedName>
        <fullName evidence="3">Flagellar brake protein YcgR</fullName>
    </submittedName>
</protein>
<dbReference type="InterPro" id="IPR009926">
    <property type="entry name" value="T3SS_YcgR_PilZN"/>
</dbReference>
<dbReference type="Pfam" id="PF12945">
    <property type="entry name" value="PilZNR"/>
    <property type="match status" value="1"/>
</dbReference>
<dbReference type="Pfam" id="PF07238">
    <property type="entry name" value="PilZ"/>
    <property type="match status" value="1"/>
</dbReference>
<dbReference type="GO" id="GO:0035438">
    <property type="term" value="F:cyclic-di-GMP binding"/>
    <property type="evidence" value="ECO:0007669"/>
    <property type="project" value="InterPro"/>
</dbReference>
<keyword evidence="3" id="KW-0282">Flagellum</keyword>
<proteinExistence type="predicted"/>
<keyword evidence="3" id="KW-0966">Cell projection</keyword>
<organism evidence="3 4">
    <name type="scientific">Caloramator mitchellensis</name>
    <dbReference type="NCBI Taxonomy" id="908809"/>
    <lineage>
        <taxon>Bacteria</taxon>
        <taxon>Bacillati</taxon>
        <taxon>Bacillota</taxon>
        <taxon>Clostridia</taxon>
        <taxon>Eubacteriales</taxon>
        <taxon>Clostridiaceae</taxon>
        <taxon>Caloramator</taxon>
    </lineage>
</organism>
<reference evidence="3 4" key="1">
    <citation type="submission" date="2015-09" db="EMBL/GenBank/DDBJ databases">
        <title>Draft genome sequence of a Caloramator mitchellensis, a moderate thermophile from the Great Artesian Basin of Australia.</title>
        <authorList>
            <person name="Patel B.K."/>
        </authorList>
    </citation>
    <scope>NUCLEOTIDE SEQUENCE [LARGE SCALE GENOMIC DNA]</scope>
    <source>
        <strain evidence="3 4">VF08</strain>
    </source>
</reference>
<evidence type="ECO:0000313" key="3">
    <source>
        <dbReference type="EMBL" id="KRQ87040.1"/>
    </source>
</evidence>
<dbReference type="InterPro" id="IPR009875">
    <property type="entry name" value="PilZ_domain"/>
</dbReference>
<dbReference type="AlphaFoldDB" id="A0A0R3JU21"/>
<dbReference type="OrthoDB" id="3493at2"/>
<dbReference type="Proteomes" id="UP000052015">
    <property type="component" value="Unassembled WGS sequence"/>
</dbReference>
<gene>
    <name evidence="3" type="primary">ycgR</name>
    <name evidence="3" type="ORF">ABG79_01233</name>
</gene>
<sequence>MTGLDLKLNVNQKIEVLQDGVAYKSKVQDTNENYILIDIPLSGNRYFITHPGSTIEFFVPTEKDVTKCRSIILGKRRENNVEMIVLSLPEVIEKVQRREYFRLPITMEIKYSLLPEDKRYFDLRDVPPTYYKQMNKGLSVDISGGGIKIISKEKTTPGANVLLLVPLPQEVMILASVIRIEELDNKTFRLALRFDNIDEKTRDNIIRFIFSKMREQLKLLK</sequence>
<dbReference type="EMBL" id="LKHP01000005">
    <property type="protein sequence ID" value="KRQ87040.1"/>
    <property type="molecule type" value="Genomic_DNA"/>
</dbReference>
<keyword evidence="3" id="KW-0969">Cilium</keyword>
<keyword evidence="4" id="KW-1185">Reference proteome</keyword>
<comment type="caution">
    <text evidence="3">The sequence shown here is derived from an EMBL/GenBank/DDBJ whole genome shotgun (WGS) entry which is preliminary data.</text>
</comment>
<dbReference type="Gene3D" id="2.40.10.220">
    <property type="entry name" value="predicted glycosyltransferase like domains"/>
    <property type="match status" value="1"/>
</dbReference>
<name>A0A0R3JU21_CALMK</name>
<evidence type="ECO:0000259" key="2">
    <source>
        <dbReference type="Pfam" id="PF12945"/>
    </source>
</evidence>
<feature type="domain" description="Type III secretion system flagellar brake protein YcgR PilZN" evidence="2">
    <location>
        <begin position="10"/>
        <end position="89"/>
    </location>
</feature>